<accession>A0AAE3TAG0</accession>
<name>A0AAE3TAG0_9RHOB</name>
<keyword evidence="2" id="KW-1185">Reference proteome</keyword>
<protein>
    <submittedName>
        <fullName evidence="1">GntR family transcriptional regulator</fullName>
    </submittedName>
</protein>
<dbReference type="InterPro" id="IPR036388">
    <property type="entry name" value="WH-like_DNA-bd_sf"/>
</dbReference>
<proteinExistence type="predicted"/>
<organism evidence="1 2">
    <name type="scientific">Psychromarinibacter sediminicola</name>
    <dbReference type="NCBI Taxonomy" id="3033385"/>
    <lineage>
        <taxon>Bacteria</taxon>
        <taxon>Pseudomonadati</taxon>
        <taxon>Pseudomonadota</taxon>
        <taxon>Alphaproteobacteria</taxon>
        <taxon>Rhodobacterales</taxon>
        <taxon>Paracoccaceae</taxon>
        <taxon>Psychromarinibacter</taxon>
    </lineage>
</organism>
<evidence type="ECO:0000313" key="2">
    <source>
        <dbReference type="Proteomes" id="UP001220964"/>
    </source>
</evidence>
<evidence type="ECO:0000313" key="1">
    <source>
        <dbReference type="EMBL" id="MDF0603680.1"/>
    </source>
</evidence>
<dbReference type="EMBL" id="JARGYC010000118">
    <property type="protein sequence ID" value="MDF0603680.1"/>
    <property type="molecule type" value="Genomic_DNA"/>
</dbReference>
<gene>
    <name evidence="1" type="ORF">P1J78_23420</name>
</gene>
<dbReference type="Gene3D" id="1.10.10.10">
    <property type="entry name" value="Winged helix-like DNA-binding domain superfamily/Winged helix DNA-binding domain"/>
    <property type="match status" value="1"/>
</dbReference>
<comment type="caution">
    <text evidence="1">The sequence shown here is derived from an EMBL/GenBank/DDBJ whole genome shotgun (WGS) entry which is preliminary data.</text>
</comment>
<dbReference type="AlphaFoldDB" id="A0AAE3TAG0"/>
<dbReference type="Proteomes" id="UP001220964">
    <property type="component" value="Unassembled WGS sequence"/>
</dbReference>
<sequence length="34" mass="3853">MGRKLPEAELVRLLGMSKSPIREALLRQCQRNSA</sequence>
<reference evidence="1" key="1">
    <citation type="submission" date="2023-03" db="EMBL/GenBank/DDBJ databases">
        <title>Multiphase analysis and comparison of six strains from genera Psychromarinibacter, Lutimaribacter, and Maritimibacter, including a novel species: Psychromarinibacter sediminicola sp. nov.</title>
        <authorList>
            <person name="Wang Y.-H."/>
            <person name="Ye M.-Q."/>
            <person name="Du Z.-J."/>
        </authorList>
    </citation>
    <scope>NUCLEOTIDE SEQUENCE</scope>
    <source>
        <strain evidence="1">C21-152</strain>
    </source>
</reference>